<gene>
    <name evidence="1" type="ORF">DERYTH_LOCUS28309</name>
</gene>
<evidence type="ECO:0000313" key="1">
    <source>
        <dbReference type="EMBL" id="CAG8827482.1"/>
    </source>
</evidence>
<evidence type="ECO:0000313" key="2">
    <source>
        <dbReference type="Proteomes" id="UP000789405"/>
    </source>
</evidence>
<proteinExistence type="predicted"/>
<dbReference type="OrthoDB" id="1898221at2759"/>
<dbReference type="EMBL" id="CAJVPY010069757">
    <property type="protein sequence ID" value="CAG8827482.1"/>
    <property type="molecule type" value="Genomic_DNA"/>
</dbReference>
<reference evidence="1" key="1">
    <citation type="submission" date="2021-06" db="EMBL/GenBank/DDBJ databases">
        <authorList>
            <person name="Kallberg Y."/>
            <person name="Tangrot J."/>
            <person name="Rosling A."/>
        </authorList>
    </citation>
    <scope>NUCLEOTIDE SEQUENCE</scope>
    <source>
        <strain evidence="1">MA453B</strain>
    </source>
</reference>
<organism evidence="1 2">
    <name type="scientific">Dentiscutata erythropus</name>
    <dbReference type="NCBI Taxonomy" id="1348616"/>
    <lineage>
        <taxon>Eukaryota</taxon>
        <taxon>Fungi</taxon>
        <taxon>Fungi incertae sedis</taxon>
        <taxon>Mucoromycota</taxon>
        <taxon>Glomeromycotina</taxon>
        <taxon>Glomeromycetes</taxon>
        <taxon>Diversisporales</taxon>
        <taxon>Gigasporaceae</taxon>
        <taxon>Dentiscutata</taxon>
    </lineage>
</organism>
<keyword evidence="2" id="KW-1185">Reference proteome</keyword>
<feature type="non-terminal residue" evidence="1">
    <location>
        <position position="77"/>
    </location>
</feature>
<dbReference type="AlphaFoldDB" id="A0A9N9KGJ8"/>
<protein>
    <submittedName>
        <fullName evidence="1">25794_t:CDS:1</fullName>
    </submittedName>
</protein>
<dbReference type="SUPFAM" id="SSF56801">
    <property type="entry name" value="Acetyl-CoA synthetase-like"/>
    <property type="match status" value="1"/>
</dbReference>
<feature type="non-terminal residue" evidence="1">
    <location>
        <position position="1"/>
    </location>
</feature>
<dbReference type="Gene3D" id="3.40.50.980">
    <property type="match status" value="1"/>
</dbReference>
<comment type="caution">
    <text evidence="1">The sequence shown here is derived from an EMBL/GenBank/DDBJ whole genome shotgun (WGS) entry which is preliminary data.</text>
</comment>
<name>A0A9N9KGJ8_9GLOM</name>
<dbReference type="Proteomes" id="UP000789405">
    <property type="component" value="Unassembled WGS sequence"/>
</dbReference>
<sequence length="77" mass="8582">NHIYAVPPVIHKLVNDPLVQQFDLLSVDTIASAGAPLVDQLEKNFYEMFKIPILQFYGSIGILFSNVKAKILSEDGH</sequence>
<accession>A0A9N9KGJ8</accession>